<dbReference type="PROSITE" id="PS50975">
    <property type="entry name" value="ATP_GRASP"/>
    <property type="match status" value="1"/>
</dbReference>
<organism evidence="3 4">
    <name type="scientific">Halorussus limi</name>
    <dbReference type="NCBI Taxonomy" id="2938695"/>
    <lineage>
        <taxon>Archaea</taxon>
        <taxon>Methanobacteriati</taxon>
        <taxon>Methanobacteriota</taxon>
        <taxon>Stenosarchaea group</taxon>
        <taxon>Halobacteria</taxon>
        <taxon>Halobacteriales</taxon>
        <taxon>Haladaptataceae</taxon>
        <taxon>Halorussus</taxon>
    </lineage>
</organism>
<dbReference type="InterPro" id="IPR011761">
    <property type="entry name" value="ATP-grasp"/>
</dbReference>
<dbReference type="GO" id="GO:0046872">
    <property type="term" value="F:metal ion binding"/>
    <property type="evidence" value="ECO:0007669"/>
    <property type="project" value="InterPro"/>
</dbReference>
<dbReference type="RefSeq" id="WP_248651417.1">
    <property type="nucleotide sequence ID" value="NZ_CP096659.1"/>
</dbReference>
<dbReference type="AlphaFoldDB" id="A0A8U0HW86"/>
<reference evidence="3 4" key="1">
    <citation type="submission" date="2022-04" db="EMBL/GenBank/DDBJ databases">
        <title>Diverse halophilic archaea isolated from saline environments.</title>
        <authorList>
            <person name="Cui H.-L."/>
        </authorList>
    </citation>
    <scope>NUCLEOTIDE SEQUENCE [LARGE SCALE GENOMIC DNA]</scope>
    <source>
        <strain evidence="3 4">XZYJT49</strain>
    </source>
</reference>
<name>A0A8U0HW86_9EURY</name>
<evidence type="ECO:0000313" key="4">
    <source>
        <dbReference type="Proteomes" id="UP000830729"/>
    </source>
</evidence>
<dbReference type="GO" id="GO:0016874">
    <property type="term" value="F:ligase activity"/>
    <property type="evidence" value="ECO:0007669"/>
    <property type="project" value="UniProtKB-KW"/>
</dbReference>
<gene>
    <name evidence="3" type="ORF">M0R89_04740</name>
</gene>
<evidence type="ECO:0000256" key="1">
    <source>
        <dbReference type="PROSITE-ProRule" id="PRU00409"/>
    </source>
</evidence>
<evidence type="ECO:0000259" key="2">
    <source>
        <dbReference type="PROSITE" id="PS50975"/>
    </source>
</evidence>
<dbReference type="Gene3D" id="3.30.470.20">
    <property type="entry name" value="ATP-grasp fold, B domain"/>
    <property type="match status" value="1"/>
</dbReference>
<keyword evidence="4" id="KW-1185">Reference proteome</keyword>
<protein>
    <submittedName>
        <fullName evidence="3">Carboxylate--amine ligase</fullName>
    </submittedName>
</protein>
<dbReference type="Proteomes" id="UP000830729">
    <property type="component" value="Chromosome"/>
</dbReference>
<dbReference type="Gene3D" id="3.40.50.20">
    <property type="match status" value="1"/>
</dbReference>
<evidence type="ECO:0000313" key="3">
    <source>
        <dbReference type="EMBL" id="UPV75375.1"/>
    </source>
</evidence>
<feature type="domain" description="ATP-grasp" evidence="2">
    <location>
        <begin position="126"/>
        <end position="319"/>
    </location>
</feature>
<sequence>MSPSNDDAPSVLIPTGVAPYSYPCLRSLGRRGVRTVAASEHDRVPVFASRFCDETARLPSPDDDLLAYKDALLDLAAREDVRSVIPIREYDAYLLSRYREEFAERAAVEVPPMDALERVHDRVKLAEAAETAGAPVPETRPLDAVDDWSGDHIVKSRYNLLADRYVDTHSPDECEEVNHVTHVRPDEEPDRDELVAEMNHVPIVQEFVPSSDEYMFAALYDEGEPVATFQHRQIRGNSYTGGGGVYRESMYDPELERVARDLLGELDWHGLACIEYMEHEETGEYYLTEINPRMWQSLPSTVQAGADFPLNYWLQSRDRTDEIDPDYELGVGSHLLYGELGYLASVLSDESPYVERPTLRETAWEIGESVVRQPRFDFLRLDDPRPFVSGVLQTLSKSD</sequence>
<dbReference type="SUPFAM" id="SSF56059">
    <property type="entry name" value="Glutathione synthetase ATP-binding domain-like"/>
    <property type="match status" value="1"/>
</dbReference>
<dbReference type="GeneID" id="72184481"/>
<keyword evidence="1" id="KW-0067">ATP-binding</keyword>
<dbReference type="EMBL" id="CP096659">
    <property type="protein sequence ID" value="UPV75375.1"/>
    <property type="molecule type" value="Genomic_DNA"/>
</dbReference>
<accession>A0A8U0HW86</accession>
<dbReference type="KEGG" id="halx:M0R89_04740"/>
<proteinExistence type="predicted"/>
<keyword evidence="3" id="KW-0436">Ligase</keyword>
<dbReference type="GO" id="GO:0005524">
    <property type="term" value="F:ATP binding"/>
    <property type="evidence" value="ECO:0007669"/>
    <property type="project" value="UniProtKB-UniRule"/>
</dbReference>
<keyword evidence="1" id="KW-0547">Nucleotide-binding</keyword>